<reference evidence="6" key="1">
    <citation type="submission" date="2025-08" db="UniProtKB">
        <authorList>
            <consortium name="RefSeq"/>
        </authorList>
    </citation>
    <scope>IDENTIFICATION</scope>
</reference>
<dbReference type="Pfam" id="PF08241">
    <property type="entry name" value="Methyltransf_11"/>
    <property type="match status" value="1"/>
</dbReference>
<feature type="compositionally biased region" description="Basic and acidic residues" evidence="3">
    <location>
        <begin position="1017"/>
        <end position="1027"/>
    </location>
</feature>
<evidence type="ECO:0000259" key="4">
    <source>
        <dbReference type="Pfam" id="PF08241"/>
    </source>
</evidence>
<dbReference type="InterPro" id="IPR013216">
    <property type="entry name" value="Methyltransf_11"/>
</dbReference>
<feature type="region of interest" description="Disordered" evidence="3">
    <location>
        <begin position="491"/>
        <end position="613"/>
    </location>
</feature>
<feature type="compositionally biased region" description="Polar residues" evidence="3">
    <location>
        <begin position="872"/>
        <end position="883"/>
    </location>
</feature>
<feature type="compositionally biased region" description="Basic residues" evidence="3">
    <location>
        <begin position="346"/>
        <end position="355"/>
    </location>
</feature>
<feature type="region of interest" description="Disordered" evidence="3">
    <location>
        <begin position="641"/>
        <end position="684"/>
    </location>
</feature>
<feature type="domain" description="Methyltransferase type 11" evidence="4">
    <location>
        <begin position="75"/>
        <end position="163"/>
    </location>
</feature>
<protein>
    <submittedName>
        <fullName evidence="6">Protein piccolo</fullName>
    </submittedName>
</protein>
<feature type="region of interest" description="Disordered" evidence="3">
    <location>
        <begin position="966"/>
        <end position="1057"/>
    </location>
</feature>
<dbReference type="Gene3D" id="3.40.50.150">
    <property type="entry name" value="Vaccinia Virus protein VP39"/>
    <property type="match status" value="2"/>
</dbReference>
<feature type="compositionally biased region" description="Polar residues" evidence="3">
    <location>
        <begin position="501"/>
        <end position="510"/>
    </location>
</feature>
<feature type="compositionally biased region" description="Basic and acidic residues" evidence="3">
    <location>
        <begin position="764"/>
        <end position="774"/>
    </location>
</feature>
<accession>A0ABM3M0E5</accession>
<feature type="compositionally biased region" description="Polar residues" evidence="3">
    <location>
        <begin position="1353"/>
        <end position="1363"/>
    </location>
</feature>
<sequence length="1490" mass="164773">MCNRSVSAWWHGGAVMADGGAEAGAGECAARGAALERAYVHDVYEQAGEDDAPCAPAPAVRSFLSELEPGSLVCDVGCGNGKYLSVNPSVYAVGGDRCTRLAAQAHHSNNEVVVCDNLSLPFRDESFDATLSIAVVHHFATVERRAMALRELARITRIGGRLLLTVWAMEHEGRNFHSQDVLIPWHRPATLCPPPPAPRFLSVEYDHCAEPWKSHDGSPGSSSLSSPNETCYSFVRRALQRLAGRRSFLPSWGMSTRVIQRPCQRPEPAAADLPIELRRLDEVLPPRLVSQPSESSTMKSRSLTDIADIERRALVRSRSSLPSLGGEENEPAPVEQPVQPVVEPRKKPRLVKQKKSINEDDADEDLDKPTDMKSMVEEMPNFKIHTQKSFSRKPGVFKQTSLNEELMSVERLREKEHLRKNIQKQASLNEEYLYRRPGALDSIRDSIFSTSATTAKKFQSLKNGLTNKFKTSTTNIDKVTVFVRMLQGWKSHGPVPEVPTPSDSNANSEKSYPERRHSREDGSDSSKDSSLQSDTSVDSEDSFASVIYVPKADGSGDPLSPTPLSPGPTSPRLKVSSVPTSPRMKNSPGLPSPRIKQAFPLIRPPGSPNAVQAPGAVHNKILVAQYSLKNYTTTNNVCISPVKPQSKSQPNSPPKSEPEVNIIDTEIPPIVNKPPPPPIEIFEEFDPIPPIKEEEESPTTEVTKELLAEINKDIEEIHKLTAETDDLKPRVLQDVKPYPKITLQTVAELPEIPQFKPKAPSKSPTKDTLDSRSADKKRKERIRQIKEMLNKGIPPVSRRQQFPIVRSMSKTEPIIKTNAKFMSLELFNPATDDMDSDSSGVSSPDSVDSVISVVPDELRKIAMEKDLPNPPTTEVKSTDNSMSNEKHSTTTTTPHTLVEAVAEVAHSLDETCETVIQSSPRSKRRYFEKLESAEAIAIVQGASSSSSSSNWSLNKLSPGDLRILEDRSRSQSHTSSSGSSSSLERLSPGRRSKDRSPKLGSTSNSTWSLNRLSPNRPEGRSLDENLSKSHRSPTRHPYDSLSISSTDSEKSISKSESFNRIQNEPLVTCKSDMMSKEEDWMTDQQERSQHLTEFAEKLSEKLLQEIDQYSKRINEEDFDLPSSSSSEKSISLRLKREEEDRHTQKILDELSNSLQHLEDPYNKLNLESHINSKPAGEKVKYIASIHDTQETDINKLFPKCSTKTKSKKRSKDVDPIINKYRELKKSMKVTSDEDIYLNNCANIQYNVKPMTDEKLPDIDAKNPDDDSAISSSNGNPEITIESGTYDTSQSLETGYSLESEISVDSLCTSTDKRSSLKVGQSTDSSDLDKMEISPESVTSRSSTSTAPLKSGFSIESSDTSAGSDWSRRDKTGSTASLGCVSLASLPSCSECSKERKLLETRSSSEDPATVPTAAARALPHAPLLPSLSDGSDSLPSEGGAVTYHRYYHVFKKGELDQLIEKYVESLHVVSSYYDQASWCVIAEKVQVWTI</sequence>
<feature type="region of interest" description="Disordered" evidence="3">
    <location>
        <begin position="321"/>
        <end position="368"/>
    </location>
</feature>
<feature type="compositionally biased region" description="Low complexity" evidence="3">
    <location>
        <begin position="331"/>
        <end position="342"/>
    </location>
</feature>
<dbReference type="RefSeq" id="XP_052744793.1">
    <property type="nucleotide sequence ID" value="XM_052888833.1"/>
</dbReference>
<name>A0ABM3M0E5_BICAN</name>
<dbReference type="PANTHER" id="PTHR13069:SF37">
    <property type="entry name" value="FIRE DANCER"/>
    <property type="match status" value="1"/>
</dbReference>
<feature type="compositionally biased region" description="Polar residues" evidence="3">
    <location>
        <begin position="1268"/>
        <end position="1290"/>
    </location>
</feature>
<evidence type="ECO:0000256" key="1">
    <source>
        <dbReference type="ARBA" id="ARBA00022603"/>
    </source>
</evidence>
<dbReference type="PANTHER" id="PTHR13069">
    <property type="entry name" value="ALKYLATED DNA REPAIR PROTEIN ALKB HOMOLOG 8"/>
    <property type="match status" value="1"/>
</dbReference>
<keyword evidence="2" id="KW-0808">Transferase</keyword>
<feature type="region of interest" description="Disordered" evidence="3">
    <location>
        <begin position="1312"/>
        <end position="1369"/>
    </location>
</feature>
<keyword evidence="5" id="KW-1185">Reference proteome</keyword>
<feature type="compositionally biased region" description="Low complexity" evidence="3">
    <location>
        <begin position="641"/>
        <end position="650"/>
    </location>
</feature>
<dbReference type="CDD" id="cd02440">
    <property type="entry name" value="AdoMet_MTases"/>
    <property type="match status" value="1"/>
</dbReference>
<evidence type="ECO:0000256" key="2">
    <source>
        <dbReference type="ARBA" id="ARBA00022679"/>
    </source>
</evidence>
<feature type="region of interest" description="Disordered" evidence="3">
    <location>
        <begin position="862"/>
        <end position="895"/>
    </location>
</feature>
<evidence type="ECO:0000313" key="5">
    <source>
        <dbReference type="Proteomes" id="UP001652582"/>
    </source>
</evidence>
<keyword evidence="1" id="KW-0489">Methyltransferase</keyword>
<evidence type="ECO:0000256" key="3">
    <source>
        <dbReference type="SAM" id="MobiDB-lite"/>
    </source>
</evidence>
<dbReference type="GeneID" id="112055745"/>
<feature type="region of interest" description="Disordered" evidence="3">
    <location>
        <begin position="750"/>
        <end position="805"/>
    </location>
</feature>
<dbReference type="SUPFAM" id="SSF53335">
    <property type="entry name" value="S-adenosyl-L-methionine-dependent methyltransferases"/>
    <property type="match status" value="1"/>
</dbReference>
<gene>
    <name evidence="6" type="primary">LOC112055745</name>
</gene>
<dbReference type="Proteomes" id="UP001652582">
    <property type="component" value="Chromosome 23"/>
</dbReference>
<feature type="compositionally biased region" description="Low complexity" evidence="3">
    <location>
        <begin position="971"/>
        <end position="986"/>
    </location>
</feature>
<feature type="compositionally biased region" description="Basic and acidic residues" evidence="3">
    <location>
        <begin position="1254"/>
        <end position="1264"/>
    </location>
</feature>
<feature type="compositionally biased region" description="Pro residues" evidence="3">
    <location>
        <begin position="560"/>
        <end position="569"/>
    </location>
</feature>
<feature type="compositionally biased region" description="Basic and acidic residues" evidence="3">
    <location>
        <begin position="511"/>
        <end position="527"/>
    </location>
</feature>
<feature type="compositionally biased region" description="Polar residues" evidence="3">
    <location>
        <begin position="999"/>
        <end position="1013"/>
    </location>
</feature>
<feature type="compositionally biased region" description="Low complexity" evidence="3">
    <location>
        <begin position="1333"/>
        <end position="1345"/>
    </location>
</feature>
<evidence type="ECO:0000313" key="6">
    <source>
        <dbReference type="RefSeq" id="XP_052744793.1"/>
    </source>
</evidence>
<dbReference type="InterPro" id="IPR029063">
    <property type="entry name" value="SAM-dependent_MTases_sf"/>
</dbReference>
<organism evidence="5 6">
    <name type="scientific">Bicyclus anynana</name>
    <name type="common">Squinting bush brown butterfly</name>
    <dbReference type="NCBI Taxonomy" id="110368"/>
    <lineage>
        <taxon>Eukaryota</taxon>
        <taxon>Metazoa</taxon>
        <taxon>Ecdysozoa</taxon>
        <taxon>Arthropoda</taxon>
        <taxon>Hexapoda</taxon>
        <taxon>Insecta</taxon>
        <taxon>Pterygota</taxon>
        <taxon>Neoptera</taxon>
        <taxon>Endopterygota</taxon>
        <taxon>Lepidoptera</taxon>
        <taxon>Glossata</taxon>
        <taxon>Ditrysia</taxon>
        <taxon>Papilionoidea</taxon>
        <taxon>Nymphalidae</taxon>
        <taxon>Satyrinae</taxon>
        <taxon>Satyrini</taxon>
        <taxon>Mycalesina</taxon>
        <taxon>Bicyclus</taxon>
    </lineage>
</organism>
<feature type="region of interest" description="Disordered" evidence="3">
    <location>
        <begin position="1254"/>
        <end position="1290"/>
    </location>
</feature>
<dbReference type="InterPro" id="IPR051422">
    <property type="entry name" value="AlkB_tRNA_MeTrf/Diox"/>
</dbReference>
<proteinExistence type="predicted"/>